<keyword evidence="7" id="KW-1185">Reference proteome</keyword>
<evidence type="ECO:0000313" key="8">
    <source>
        <dbReference type="Proteomes" id="UP000325785"/>
    </source>
</evidence>
<dbReference type="InterPro" id="IPR050845">
    <property type="entry name" value="Cu-binding_ET"/>
</dbReference>
<reference evidence="6 8" key="2">
    <citation type="submission" date="2018-08" db="EMBL/GenBank/DDBJ databases">
        <title>Genetic Globetrotter - A new plasmid hitch-hiking vast phylogenetic and geographic distances.</title>
        <authorList>
            <person name="Vollmers J."/>
            <person name="Petersen J."/>
        </authorList>
    </citation>
    <scope>NUCLEOTIDE SEQUENCE [LARGE SCALE GENOMIC DNA]</scope>
    <source>
        <strain evidence="6 8">DSM 26383</strain>
        <plasmid evidence="6">pRIdsm_02</plasmid>
        <plasmid evidence="8">pridsm_02</plasmid>
    </source>
</reference>
<dbReference type="GO" id="GO:0005507">
    <property type="term" value="F:copper ion binding"/>
    <property type="evidence" value="ECO:0007669"/>
    <property type="project" value="InterPro"/>
</dbReference>
<dbReference type="EMBL" id="CP031600">
    <property type="protein sequence ID" value="QEW29965.1"/>
    <property type="molecule type" value="Genomic_DNA"/>
</dbReference>
<geneLocation type="plasmid" evidence="8">
    <name>pridsm_02</name>
</geneLocation>
<feature type="chain" id="PRO_5010437270" evidence="3">
    <location>
        <begin position="23"/>
        <end position="177"/>
    </location>
</feature>
<dbReference type="InterPro" id="IPR008972">
    <property type="entry name" value="Cupredoxin"/>
</dbReference>
<dbReference type="PANTHER" id="PTHR38439">
    <property type="entry name" value="AURACYANIN-B"/>
    <property type="match status" value="1"/>
</dbReference>
<evidence type="ECO:0000256" key="2">
    <source>
        <dbReference type="ARBA" id="ARBA00023008"/>
    </source>
</evidence>
<feature type="domain" description="Blue (type 1) copper" evidence="4">
    <location>
        <begin position="51"/>
        <end position="173"/>
    </location>
</feature>
<dbReference type="Gene3D" id="2.60.40.420">
    <property type="entry name" value="Cupredoxins - blue copper proteins"/>
    <property type="match status" value="1"/>
</dbReference>
<dbReference type="STRING" id="540747.SAMN04488031_11779"/>
<gene>
    <name evidence="6" type="ORF">RIdsm_05811</name>
    <name evidence="5" type="ORF">XM52_26640</name>
</gene>
<keyword evidence="3" id="KW-0732">Signal</keyword>
<evidence type="ECO:0000313" key="7">
    <source>
        <dbReference type="Proteomes" id="UP000051401"/>
    </source>
</evidence>
<geneLocation type="plasmid" evidence="6">
    <name>pRIdsm_02</name>
</geneLocation>
<sequence length="177" mass="19289">MQPYLKTITSVVFALATSAAFAGAGHDDGHGDGHAAMIGQPGDPAKADRVVEVSMTEMAFDPSNIEIMEGETITFVVSNDGEFVHEFNLGTEKMWQGHLDEMMKMMDTGMMTVDKINHDKMMQAGMMHDDANSVLLEPGQTAKVTWTFGEKTELGFACNVPGHRESGMVGEISFMQH</sequence>
<dbReference type="Pfam" id="PF00127">
    <property type="entry name" value="Copper-bind"/>
    <property type="match status" value="1"/>
</dbReference>
<dbReference type="InterPro" id="IPR000923">
    <property type="entry name" value="BlueCu_1"/>
</dbReference>
<dbReference type="OrthoDB" id="9816061at2"/>
<keyword evidence="6" id="KW-0614">Plasmid</keyword>
<accession>A0A0T5P144</accession>
<dbReference type="GO" id="GO:0009055">
    <property type="term" value="F:electron transfer activity"/>
    <property type="evidence" value="ECO:0007669"/>
    <property type="project" value="InterPro"/>
</dbReference>
<dbReference type="SUPFAM" id="SSF49503">
    <property type="entry name" value="Cupredoxins"/>
    <property type="match status" value="1"/>
</dbReference>
<dbReference type="KEGG" id="rid:RIdsm_05811"/>
<name>A0A0T5P144_9RHOB</name>
<organism evidence="5 7">
    <name type="scientific">Roseovarius indicus</name>
    <dbReference type="NCBI Taxonomy" id="540747"/>
    <lineage>
        <taxon>Bacteria</taxon>
        <taxon>Pseudomonadati</taxon>
        <taxon>Pseudomonadota</taxon>
        <taxon>Alphaproteobacteria</taxon>
        <taxon>Rhodobacterales</taxon>
        <taxon>Roseobacteraceae</taxon>
        <taxon>Roseovarius</taxon>
    </lineage>
</organism>
<dbReference type="AlphaFoldDB" id="A0A0T5P144"/>
<dbReference type="RefSeq" id="WP_057821342.1">
    <property type="nucleotide sequence ID" value="NZ_CP031600.1"/>
</dbReference>
<dbReference type="Proteomes" id="UP000325785">
    <property type="component" value="Plasmid pRIdsm_02"/>
</dbReference>
<evidence type="ECO:0000256" key="1">
    <source>
        <dbReference type="ARBA" id="ARBA00022723"/>
    </source>
</evidence>
<evidence type="ECO:0000259" key="4">
    <source>
        <dbReference type="Pfam" id="PF00127"/>
    </source>
</evidence>
<evidence type="ECO:0000313" key="6">
    <source>
        <dbReference type="EMBL" id="QEW29965.1"/>
    </source>
</evidence>
<proteinExistence type="predicted"/>
<keyword evidence="2" id="KW-0186">Copper</keyword>
<reference evidence="5 7" key="1">
    <citation type="submission" date="2015-04" db="EMBL/GenBank/DDBJ databases">
        <title>The draft genome sequence of Roseovarius indicus B108T.</title>
        <authorList>
            <person name="Li G."/>
            <person name="Lai Q."/>
            <person name="Shao Z."/>
            <person name="Yan P."/>
        </authorList>
    </citation>
    <scope>NUCLEOTIDE SEQUENCE [LARGE SCALE GENOMIC DNA]</scope>
    <source>
        <strain evidence="5 7">B108</strain>
    </source>
</reference>
<dbReference type="PANTHER" id="PTHR38439:SF3">
    <property type="entry name" value="COPPER-RESISTANT CUPROPROTEIN COPI"/>
    <property type="match status" value="1"/>
</dbReference>
<evidence type="ECO:0000256" key="3">
    <source>
        <dbReference type="SAM" id="SignalP"/>
    </source>
</evidence>
<dbReference type="Proteomes" id="UP000051401">
    <property type="component" value="Unassembled WGS sequence"/>
</dbReference>
<keyword evidence="1" id="KW-0479">Metal-binding</keyword>
<protein>
    <submittedName>
        <fullName evidence="5">Copper-binding protein</fullName>
    </submittedName>
    <submittedName>
        <fullName evidence="6">Plastocyanin</fullName>
    </submittedName>
</protein>
<feature type="signal peptide" evidence="3">
    <location>
        <begin position="1"/>
        <end position="22"/>
    </location>
</feature>
<dbReference type="EMBL" id="LAXI01000032">
    <property type="protein sequence ID" value="KRS14849.1"/>
    <property type="molecule type" value="Genomic_DNA"/>
</dbReference>
<dbReference type="PATRIC" id="fig|540747.5.peg.4091"/>
<evidence type="ECO:0000313" key="5">
    <source>
        <dbReference type="EMBL" id="KRS14849.1"/>
    </source>
</evidence>